<dbReference type="OrthoDB" id="9811281at2"/>
<evidence type="ECO:0000313" key="2">
    <source>
        <dbReference type="EMBL" id="TCT26171.1"/>
    </source>
</evidence>
<sequence length="173" mass="18261">MHASRSFASASLLALALLAGCQAASTPAAVASASPRDDLLARGEYMARMAGCNDCHTPGYAERGGDVPKAQWLVGSPLGNMGPWGTTYAANLRLKLAAMDEATWMQYSASLHTRPPMPDFNLRAMHAEDRRALYRFIRALGPAGGKAPEFLPPGQPPAPPYMQLVLPASAPAG</sequence>
<organism evidence="2 3">
    <name type="scientific">Thermomonas haemolytica</name>
    <dbReference type="NCBI Taxonomy" id="141949"/>
    <lineage>
        <taxon>Bacteria</taxon>
        <taxon>Pseudomonadati</taxon>
        <taxon>Pseudomonadota</taxon>
        <taxon>Gammaproteobacteria</taxon>
        <taxon>Lysobacterales</taxon>
        <taxon>Lysobacteraceae</taxon>
        <taxon>Thermomonas</taxon>
    </lineage>
</organism>
<dbReference type="InterPro" id="IPR036909">
    <property type="entry name" value="Cyt_c-like_dom_sf"/>
</dbReference>
<evidence type="ECO:0008006" key="4">
    <source>
        <dbReference type="Google" id="ProtNLM"/>
    </source>
</evidence>
<evidence type="ECO:0000313" key="3">
    <source>
        <dbReference type="Proteomes" id="UP000295414"/>
    </source>
</evidence>
<dbReference type="SUPFAM" id="SSF46626">
    <property type="entry name" value="Cytochrome c"/>
    <property type="match status" value="1"/>
</dbReference>
<name>A0A4R3NBU0_9GAMM</name>
<proteinExistence type="predicted"/>
<protein>
    <recommendedName>
        <fullName evidence="4">Cytochrome c</fullName>
    </recommendedName>
</protein>
<reference evidence="2 3" key="1">
    <citation type="submission" date="2019-03" db="EMBL/GenBank/DDBJ databases">
        <title>Genomic Encyclopedia of Type Strains, Phase IV (KMG-IV): sequencing the most valuable type-strain genomes for metagenomic binning, comparative biology and taxonomic classification.</title>
        <authorList>
            <person name="Goeker M."/>
        </authorList>
    </citation>
    <scope>NUCLEOTIDE SEQUENCE [LARGE SCALE GENOMIC DNA]</scope>
    <source>
        <strain evidence="2 3">DSM 13605</strain>
    </source>
</reference>
<feature type="chain" id="PRO_5020983419" description="Cytochrome c" evidence="1">
    <location>
        <begin position="24"/>
        <end position="173"/>
    </location>
</feature>
<dbReference type="Proteomes" id="UP000295414">
    <property type="component" value="Unassembled WGS sequence"/>
</dbReference>
<dbReference type="GO" id="GO:0009055">
    <property type="term" value="F:electron transfer activity"/>
    <property type="evidence" value="ECO:0007669"/>
    <property type="project" value="InterPro"/>
</dbReference>
<dbReference type="EMBL" id="SMAP01000001">
    <property type="protein sequence ID" value="TCT26171.1"/>
    <property type="molecule type" value="Genomic_DNA"/>
</dbReference>
<comment type="caution">
    <text evidence="2">The sequence shown here is derived from an EMBL/GenBank/DDBJ whole genome shotgun (WGS) entry which is preliminary data.</text>
</comment>
<evidence type="ECO:0000256" key="1">
    <source>
        <dbReference type="SAM" id="SignalP"/>
    </source>
</evidence>
<keyword evidence="3" id="KW-1185">Reference proteome</keyword>
<dbReference type="GO" id="GO:0020037">
    <property type="term" value="F:heme binding"/>
    <property type="evidence" value="ECO:0007669"/>
    <property type="project" value="InterPro"/>
</dbReference>
<accession>A0A4R3NBU0</accession>
<gene>
    <name evidence="2" type="ORF">EDC34_101499</name>
</gene>
<dbReference type="RefSeq" id="WP_114960179.1">
    <property type="nucleotide sequence ID" value="NZ_MSZW01000008.1"/>
</dbReference>
<dbReference type="PROSITE" id="PS51257">
    <property type="entry name" value="PROKAR_LIPOPROTEIN"/>
    <property type="match status" value="1"/>
</dbReference>
<dbReference type="AlphaFoldDB" id="A0A4R3NBU0"/>
<keyword evidence="1" id="KW-0732">Signal</keyword>
<dbReference type="Gene3D" id="1.10.760.10">
    <property type="entry name" value="Cytochrome c-like domain"/>
    <property type="match status" value="1"/>
</dbReference>
<feature type="signal peptide" evidence="1">
    <location>
        <begin position="1"/>
        <end position="23"/>
    </location>
</feature>